<dbReference type="PATRIC" id="fig|1122148.6.peg.1354"/>
<dbReference type="Pfam" id="PF13743">
    <property type="entry name" value="Thioredoxin_5"/>
    <property type="match status" value="1"/>
</dbReference>
<evidence type="ECO:0000313" key="1">
    <source>
        <dbReference type="EMBL" id="KRN78380.1"/>
    </source>
</evidence>
<dbReference type="InterPro" id="IPR036249">
    <property type="entry name" value="Thioredoxin-like_sf"/>
</dbReference>
<organism evidence="1 2">
    <name type="scientific">Fructilactobacillus lindneri DSM 20690 = JCM 11027</name>
    <dbReference type="NCBI Taxonomy" id="1122148"/>
    <lineage>
        <taxon>Bacteria</taxon>
        <taxon>Bacillati</taxon>
        <taxon>Bacillota</taxon>
        <taxon>Bacilli</taxon>
        <taxon>Lactobacillales</taxon>
        <taxon>Lactobacillaceae</taxon>
        <taxon>Fructilactobacillus</taxon>
    </lineage>
</organism>
<dbReference type="Gene3D" id="3.40.30.10">
    <property type="entry name" value="Glutaredoxin"/>
    <property type="match status" value="1"/>
</dbReference>
<name>A0A0R2JTM1_9LACO</name>
<dbReference type="SUPFAM" id="SSF52833">
    <property type="entry name" value="Thioredoxin-like"/>
    <property type="match status" value="1"/>
</dbReference>
<comment type="caution">
    <text evidence="1">The sequence shown here is derived from an EMBL/GenBank/DDBJ whole genome shotgun (WGS) entry which is preliminary data.</text>
</comment>
<gene>
    <name evidence="1" type="ORF">IV52_GL001319</name>
</gene>
<evidence type="ECO:0000313" key="2">
    <source>
        <dbReference type="Proteomes" id="UP000051565"/>
    </source>
</evidence>
<evidence type="ECO:0008006" key="3">
    <source>
        <dbReference type="Google" id="ProtNLM"/>
    </source>
</evidence>
<dbReference type="STRING" id="53444.AYR59_04235"/>
<dbReference type="EMBL" id="JQBT01000035">
    <property type="protein sequence ID" value="KRN78380.1"/>
    <property type="molecule type" value="Genomic_DNA"/>
</dbReference>
<proteinExistence type="predicted"/>
<dbReference type="OrthoDB" id="2156137at2"/>
<reference evidence="1 2" key="1">
    <citation type="journal article" date="2015" name="Genome Announc.">
        <title>Expanding the biotechnology potential of lactobacilli through comparative genomics of 213 strains and associated genera.</title>
        <authorList>
            <person name="Sun Z."/>
            <person name="Harris H.M."/>
            <person name="McCann A."/>
            <person name="Guo C."/>
            <person name="Argimon S."/>
            <person name="Zhang W."/>
            <person name="Yang X."/>
            <person name="Jeffery I.B."/>
            <person name="Cooney J.C."/>
            <person name="Kagawa T.F."/>
            <person name="Liu W."/>
            <person name="Song Y."/>
            <person name="Salvetti E."/>
            <person name="Wrobel A."/>
            <person name="Rasinkangas P."/>
            <person name="Parkhill J."/>
            <person name="Rea M.C."/>
            <person name="O'Sullivan O."/>
            <person name="Ritari J."/>
            <person name="Douillard F.P."/>
            <person name="Paul Ross R."/>
            <person name="Yang R."/>
            <person name="Briner A.E."/>
            <person name="Felis G.E."/>
            <person name="de Vos W.M."/>
            <person name="Barrangou R."/>
            <person name="Klaenhammer T.R."/>
            <person name="Caufield P.W."/>
            <person name="Cui Y."/>
            <person name="Zhang H."/>
            <person name="O'Toole P.W."/>
        </authorList>
    </citation>
    <scope>NUCLEOTIDE SEQUENCE [LARGE SCALE GENOMIC DNA]</scope>
    <source>
        <strain evidence="1 2">DSM 20690</strain>
    </source>
</reference>
<sequence>MIEMYLFVETSCSECLRAEKAVTKIAKNISTNISLKFIPFMNLGVLNPTDQSKPNSYELILDYKAALFQGCKKGRQFLASLQQKIFIEGASYNKTLVYDIAKQINLDLEMFKEDRHSQLIINTFKADQELMSEMNIVNHGNLVIFDCTSDNNGLLIEKVDYSQLHNICQKIINKDSLKNLNQTHNLRVL</sequence>
<dbReference type="Proteomes" id="UP000051565">
    <property type="component" value="Unassembled WGS sequence"/>
</dbReference>
<accession>A0A0R2JTM1</accession>
<keyword evidence="2" id="KW-1185">Reference proteome</keyword>
<dbReference type="RefSeq" id="WP_054646703.1">
    <property type="nucleotide sequence ID" value="NZ_FUXS01000005.1"/>
</dbReference>
<dbReference type="AlphaFoldDB" id="A0A0R2JTM1"/>
<dbReference type="GeneID" id="61250090"/>
<protein>
    <recommendedName>
        <fullName evidence="3">Dithiol-disulfide isomerase</fullName>
    </recommendedName>
</protein>